<name>A0ACC0I0L0_9ERIC</name>
<organism evidence="1 2">
    <name type="scientific">Camellia lanceoleosa</name>
    <dbReference type="NCBI Taxonomy" id="1840588"/>
    <lineage>
        <taxon>Eukaryota</taxon>
        <taxon>Viridiplantae</taxon>
        <taxon>Streptophyta</taxon>
        <taxon>Embryophyta</taxon>
        <taxon>Tracheophyta</taxon>
        <taxon>Spermatophyta</taxon>
        <taxon>Magnoliopsida</taxon>
        <taxon>eudicotyledons</taxon>
        <taxon>Gunneridae</taxon>
        <taxon>Pentapetalae</taxon>
        <taxon>asterids</taxon>
        <taxon>Ericales</taxon>
        <taxon>Theaceae</taxon>
        <taxon>Camellia</taxon>
    </lineage>
</organism>
<feature type="non-terminal residue" evidence="1">
    <location>
        <position position="1"/>
    </location>
</feature>
<feature type="non-terminal residue" evidence="1">
    <location>
        <position position="548"/>
    </location>
</feature>
<reference evidence="1 2" key="1">
    <citation type="journal article" date="2022" name="Plant J.">
        <title>Chromosome-level genome of Camellia lanceoleosa provides a valuable resource for understanding genome evolution and self-incompatibility.</title>
        <authorList>
            <person name="Gong W."/>
            <person name="Xiao S."/>
            <person name="Wang L."/>
            <person name="Liao Z."/>
            <person name="Chang Y."/>
            <person name="Mo W."/>
            <person name="Hu G."/>
            <person name="Li W."/>
            <person name="Zhao G."/>
            <person name="Zhu H."/>
            <person name="Hu X."/>
            <person name="Ji K."/>
            <person name="Xiang X."/>
            <person name="Song Q."/>
            <person name="Yuan D."/>
            <person name="Jin S."/>
            <person name="Zhang L."/>
        </authorList>
    </citation>
    <scope>NUCLEOTIDE SEQUENCE [LARGE SCALE GENOMIC DNA]</scope>
    <source>
        <strain evidence="1">SQ_2022a</strain>
    </source>
</reference>
<keyword evidence="2" id="KW-1185">Reference proteome</keyword>
<sequence>LWAFAYFSMLASELEVEVPLMISYLLITWKPWAPLGGDTRFQFAGGWAASRYRILFEGPATPPDDMRSTEGLTPQDVNSAILGTDVFLHLEEGEYATYRHTYLMPPLTAGDSHTIRGYGNTVAREWYTELPDAVRRIVDQAGFGSFCRGLSQLTTCRPLLAALAERWWDTTDSFHFSAAGDMTMTPYDFSMLTGIGYRGTMLETIEEIEQYARGFLMFLLGTTLFSDRRNTVGLYLLSALVDLSQVSQYDWGGAGLATLYCYMIATSRGRGNIVGGYWRAWELWVCAYFPTLAPELEVEAPLEIPYSSRFKGRCRPRAQETLPYLRQFFETVQATEPWASLGGDIRFQFPGAWASSLYRILLEGLVGRAWFLGDRFMRQTMGVPDQGIPSAPQEDMRSTEGLTPEEVDVAMLGTNVVLLLEEEEYATYRHTYLMPPLTGIRTPMRWAAGASPSSRARAADMPSTSRADTSRGEAGHIPPITSTYQHAGWPDLPTKLTGWRYGTSYPIPLEPPLPDHRYVRDPDSPLSGGLTREHGPAEGDAAVHRRCS</sequence>
<dbReference type="EMBL" id="CM045759">
    <property type="protein sequence ID" value="KAI8018339.1"/>
    <property type="molecule type" value="Genomic_DNA"/>
</dbReference>
<dbReference type="Proteomes" id="UP001060215">
    <property type="component" value="Chromosome 2"/>
</dbReference>
<accession>A0ACC0I0L0</accession>
<proteinExistence type="predicted"/>
<evidence type="ECO:0000313" key="2">
    <source>
        <dbReference type="Proteomes" id="UP001060215"/>
    </source>
</evidence>
<comment type="caution">
    <text evidence="1">The sequence shown here is derived from an EMBL/GenBank/DDBJ whole genome shotgun (WGS) entry which is preliminary data.</text>
</comment>
<gene>
    <name evidence="1" type="ORF">LOK49_LG04G00587</name>
</gene>
<protein>
    <submittedName>
        <fullName evidence="1">Protein MAIN-LIKE 2</fullName>
    </submittedName>
</protein>
<evidence type="ECO:0000313" key="1">
    <source>
        <dbReference type="EMBL" id="KAI8018339.1"/>
    </source>
</evidence>